<evidence type="ECO:0000313" key="2">
    <source>
        <dbReference type="EMBL" id="PUZ75092.1"/>
    </source>
</evidence>
<dbReference type="PANTHER" id="PTHR47116">
    <property type="entry name" value="PHLOEM FILAMENT PROTEIN"/>
    <property type="match status" value="1"/>
</dbReference>
<dbReference type="Gramene" id="PUZ75092">
    <property type="protein sequence ID" value="PUZ75092"/>
    <property type="gene ID" value="GQ55_1G121300"/>
</dbReference>
<feature type="chain" id="PRO_5018708303" description="Cystatin domain-containing protein" evidence="1">
    <location>
        <begin position="26"/>
        <end position="133"/>
    </location>
</feature>
<dbReference type="GO" id="GO:0004869">
    <property type="term" value="F:cysteine-type endopeptidase inhibitor activity"/>
    <property type="evidence" value="ECO:0007669"/>
    <property type="project" value="InterPro"/>
</dbReference>
<evidence type="ECO:0000256" key="1">
    <source>
        <dbReference type="SAM" id="SignalP"/>
    </source>
</evidence>
<dbReference type="Proteomes" id="UP000244336">
    <property type="component" value="Chromosome 1"/>
</dbReference>
<accession>A0A2T7F4S4</accession>
<dbReference type="EMBL" id="CM009749">
    <property type="protein sequence ID" value="PUZ75092.1"/>
    <property type="molecule type" value="Genomic_DNA"/>
</dbReference>
<dbReference type="InterPro" id="IPR027214">
    <property type="entry name" value="Cystatin"/>
</dbReference>
<evidence type="ECO:0000313" key="3">
    <source>
        <dbReference type="Proteomes" id="UP000244336"/>
    </source>
</evidence>
<sequence length="133" mass="14073">MRPVAAMLVPFFLALSLALVASASAAASAAAAAGVPPASAPWVPIADTGNFFYRQVGNFSLLIRALVFREYLDLVEVVSGSVQAAGAGNNYSLLLRAADRNGTVGRYQTVVWGVPGSRDWTWKVISFQRITGN</sequence>
<dbReference type="OrthoDB" id="671653at2759"/>
<gene>
    <name evidence="2" type="ORF">GQ55_1G121300</name>
</gene>
<proteinExistence type="predicted"/>
<reference evidence="2 3" key="1">
    <citation type="submission" date="2018-04" db="EMBL/GenBank/DDBJ databases">
        <title>WGS assembly of Panicum hallii var. hallii HAL2.</title>
        <authorList>
            <person name="Lovell J."/>
            <person name="Jenkins J."/>
            <person name="Lowry D."/>
            <person name="Mamidi S."/>
            <person name="Sreedasyam A."/>
            <person name="Weng X."/>
            <person name="Barry K."/>
            <person name="Bonette J."/>
            <person name="Campitelli B."/>
            <person name="Daum C."/>
            <person name="Gordon S."/>
            <person name="Gould B."/>
            <person name="Lipzen A."/>
            <person name="MacQueen A."/>
            <person name="Palacio-Mejia J."/>
            <person name="Plott C."/>
            <person name="Shakirov E."/>
            <person name="Shu S."/>
            <person name="Yoshinaga Y."/>
            <person name="Zane M."/>
            <person name="Rokhsar D."/>
            <person name="Grimwood J."/>
            <person name="Schmutz J."/>
            <person name="Juenger T."/>
        </authorList>
    </citation>
    <scope>NUCLEOTIDE SEQUENCE [LARGE SCALE GENOMIC DNA]</scope>
    <source>
        <strain evidence="3">cv. HAL2</strain>
    </source>
</reference>
<dbReference type="AlphaFoldDB" id="A0A2T7F4S4"/>
<keyword evidence="1" id="KW-0732">Signal</keyword>
<organism evidence="2 3">
    <name type="scientific">Panicum hallii var. hallii</name>
    <dbReference type="NCBI Taxonomy" id="1504633"/>
    <lineage>
        <taxon>Eukaryota</taxon>
        <taxon>Viridiplantae</taxon>
        <taxon>Streptophyta</taxon>
        <taxon>Embryophyta</taxon>
        <taxon>Tracheophyta</taxon>
        <taxon>Spermatophyta</taxon>
        <taxon>Magnoliopsida</taxon>
        <taxon>Liliopsida</taxon>
        <taxon>Poales</taxon>
        <taxon>Poaceae</taxon>
        <taxon>PACMAD clade</taxon>
        <taxon>Panicoideae</taxon>
        <taxon>Panicodae</taxon>
        <taxon>Paniceae</taxon>
        <taxon>Panicinae</taxon>
        <taxon>Panicum</taxon>
        <taxon>Panicum sect. Panicum</taxon>
    </lineage>
</organism>
<evidence type="ECO:0008006" key="4">
    <source>
        <dbReference type="Google" id="ProtNLM"/>
    </source>
</evidence>
<protein>
    <recommendedName>
        <fullName evidence="4">Cystatin domain-containing protein</fullName>
    </recommendedName>
</protein>
<feature type="signal peptide" evidence="1">
    <location>
        <begin position="1"/>
        <end position="25"/>
    </location>
</feature>
<name>A0A2T7F4S4_9POAL</name>
<keyword evidence="3" id="KW-1185">Reference proteome</keyword>
<dbReference type="Gene3D" id="3.10.450.10">
    <property type="match status" value="1"/>
</dbReference>